<organism evidence="7 8">
    <name type="scientific">Quercus rubra</name>
    <name type="common">Northern red oak</name>
    <name type="synonym">Quercus borealis</name>
    <dbReference type="NCBI Taxonomy" id="3512"/>
    <lineage>
        <taxon>Eukaryota</taxon>
        <taxon>Viridiplantae</taxon>
        <taxon>Streptophyta</taxon>
        <taxon>Embryophyta</taxon>
        <taxon>Tracheophyta</taxon>
        <taxon>Spermatophyta</taxon>
        <taxon>Magnoliopsida</taxon>
        <taxon>eudicotyledons</taxon>
        <taxon>Gunneridae</taxon>
        <taxon>Pentapetalae</taxon>
        <taxon>rosids</taxon>
        <taxon>fabids</taxon>
        <taxon>Fagales</taxon>
        <taxon>Fagaceae</taxon>
        <taxon>Quercus</taxon>
    </lineage>
</organism>
<dbReference type="InterPro" id="IPR010666">
    <property type="entry name" value="Znf_GRF"/>
</dbReference>
<keyword evidence="1" id="KW-0479">Metal-binding</keyword>
<keyword evidence="2 4" id="KW-0863">Zinc-finger</keyword>
<keyword evidence="5" id="KW-0812">Transmembrane</keyword>
<evidence type="ECO:0000256" key="2">
    <source>
        <dbReference type="ARBA" id="ARBA00022771"/>
    </source>
</evidence>
<feature type="transmembrane region" description="Helical" evidence="5">
    <location>
        <begin position="93"/>
        <end position="111"/>
    </location>
</feature>
<evidence type="ECO:0000259" key="6">
    <source>
        <dbReference type="PROSITE" id="PS51999"/>
    </source>
</evidence>
<evidence type="ECO:0000313" key="8">
    <source>
        <dbReference type="Proteomes" id="UP001324115"/>
    </source>
</evidence>
<name>A0AAN7ISA6_QUERU</name>
<accession>A0AAN7ISA6</accession>
<keyword evidence="5" id="KW-1133">Transmembrane helix</keyword>
<comment type="caution">
    <text evidence="7">The sequence shown here is derived from an EMBL/GenBank/DDBJ whole genome shotgun (WGS) entry which is preliminary data.</text>
</comment>
<proteinExistence type="predicted"/>
<dbReference type="PANTHER" id="PTHR33248">
    <property type="entry name" value="ZINC ION-BINDING PROTEIN"/>
    <property type="match status" value="1"/>
</dbReference>
<evidence type="ECO:0000313" key="7">
    <source>
        <dbReference type="EMBL" id="KAK4584560.1"/>
    </source>
</evidence>
<sequence length="112" mass="12793">MEASCSTNSSVRRRAPMRCYCNKKPIIVVSWTSDNPGRRFYGCPNYWVGRKCKFFQWRDDEICACGKVLIPQQRQGIITLVAEVASCKKREKFLVVAVALLVVMCVVLCLVR</sequence>
<dbReference type="GO" id="GO:0008270">
    <property type="term" value="F:zinc ion binding"/>
    <property type="evidence" value="ECO:0007669"/>
    <property type="project" value="UniProtKB-KW"/>
</dbReference>
<evidence type="ECO:0000256" key="5">
    <source>
        <dbReference type="SAM" id="Phobius"/>
    </source>
</evidence>
<dbReference type="AlphaFoldDB" id="A0AAN7ISA6"/>
<dbReference type="Pfam" id="PF06839">
    <property type="entry name" value="Zn_ribbon_GRF"/>
    <property type="match status" value="1"/>
</dbReference>
<evidence type="ECO:0000256" key="3">
    <source>
        <dbReference type="ARBA" id="ARBA00022833"/>
    </source>
</evidence>
<keyword evidence="3" id="KW-0862">Zinc</keyword>
<dbReference type="PROSITE" id="PS51999">
    <property type="entry name" value="ZF_GRF"/>
    <property type="match status" value="1"/>
</dbReference>
<evidence type="ECO:0000256" key="1">
    <source>
        <dbReference type="ARBA" id="ARBA00022723"/>
    </source>
</evidence>
<dbReference type="Proteomes" id="UP001324115">
    <property type="component" value="Unassembled WGS sequence"/>
</dbReference>
<feature type="domain" description="GRF-type" evidence="6">
    <location>
        <begin position="19"/>
        <end position="61"/>
    </location>
</feature>
<keyword evidence="5" id="KW-0472">Membrane</keyword>
<gene>
    <name evidence="7" type="ORF">RGQ29_022325</name>
</gene>
<protein>
    <recommendedName>
        <fullName evidence="6">GRF-type domain-containing protein</fullName>
    </recommendedName>
</protein>
<keyword evidence="8" id="KW-1185">Reference proteome</keyword>
<evidence type="ECO:0000256" key="4">
    <source>
        <dbReference type="PROSITE-ProRule" id="PRU01343"/>
    </source>
</evidence>
<reference evidence="7 8" key="1">
    <citation type="journal article" date="2023" name="G3 (Bethesda)">
        <title>A haplotype-resolved chromosome-scale genome for Quercus rubra L. provides insights into the genetics of adaptive traits for red oak species.</title>
        <authorList>
            <person name="Kapoor B."/>
            <person name="Jenkins J."/>
            <person name="Schmutz J."/>
            <person name="Zhebentyayeva T."/>
            <person name="Kuelheim C."/>
            <person name="Coggeshall M."/>
            <person name="Heim C."/>
            <person name="Lasky J.R."/>
            <person name="Leites L."/>
            <person name="Islam-Faridi N."/>
            <person name="Romero-Severson J."/>
            <person name="DeLeo V.L."/>
            <person name="Lucas S.M."/>
            <person name="Lazic D."/>
            <person name="Gailing O."/>
            <person name="Carlson J."/>
            <person name="Staton M."/>
        </authorList>
    </citation>
    <scope>NUCLEOTIDE SEQUENCE [LARGE SCALE GENOMIC DNA]</scope>
    <source>
        <strain evidence="7">Pseudo-F2</strain>
    </source>
</reference>
<dbReference type="EMBL" id="JAXUIC010000006">
    <property type="protein sequence ID" value="KAK4584560.1"/>
    <property type="molecule type" value="Genomic_DNA"/>
</dbReference>